<evidence type="ECO:0000256" key="8">
    <source>
        <dbReference type="ARBA" id="ARBA00023163"/>
    </source>
</evidence>
<feature type="domain" description="C2H2-type" evidence="11">
    <location>
        <begin position="49"/>
        <end position="76"/>
    </location>
</feature>
<feature type="domain" description="C2H2-type" evidence="11">
    <location>
        <begin position="366"/>
        <end position="393"/>
    </location>
</feature>
<keyword evidence="7" id="KW-0238">DNA-binding</keyword>
<dbReference type="PANTHER" id="PTHR24384:SF189">
    <property type="entry name" value="C2H2-TYPE DOMAIN-CONTAINING PROTEIN-RELATED"/>
    <property type="match status" value="1"/>
</dbReference>
<dbReference type="FunFam" id="3.30.160.60:FF:000260">
    <property type="entry name" value="Spalt-like transcription factor 1"/>
    <property type="match status" value="1"/>
</dbReference>
<evidence type="ECO:0000256" key="10">
    <source>
        <dbReference type="PROSITE-ProRule" id="PRU00042"/>
    </source>
</evidence>
<dbReference type="InterPro" id="IPR050752">
    <property type="entry name" value="C2H2-ZF_domain"/>
</dbReference>
<evidence type="ECO:0000256" key="7">
    <source>
        <dbReference type="ARBA" id="ARBA00023125"/>
    </source>
</evidence>
<evidence type="ECO:0000256" key="6">
    <source>
        <dbReference type="ARBA" id="ARBA00023015"/>
    </source>
</evidence>
<evidence type="ECO:0000256" key="2">
    <source>
        <dbReference type="ARBA" id="ARBA00022723"/>
    </source>
</evidence>
<dbReference type="InterPro" id="IPR036236">
    <property type="entry name" value="Znf_C2H2_sf"/>
</dbReference>
<keyword evidence="8" id="KW-0804">Transcription</keyword>
<dbReference type="GO" id="GO:0000978">
    <property type="term" value="F:RNA polymerase II cis-regulatory region sequence-specific DNA binding"/>
    <property type="evidence" value="ECO:0007669"/>
    <property type="project" value="TreeGrafter"/>
</dbReference>
<keyword evidence="13" id="KW-1185">Reference proteome</keyword>
<dbReference type="GO" id="GO:0008270">
    <property type="term" value="F:zinc ion binding"/>
    <property type="evidence" value="ECO:0007669"/>
    <property type="project" value="UniProtKB-KW"/>
</dbReference>
<organism evidence="12 13">
    <name type="scientific">Homarus americanus</name>
    <name type="common">American lobster</name>
    <dbReference type="NCBI Taxonomy" id="6706"/>
    <lineage>
        <taxon>Eukaryota</taxon>
        <taxon>Metazoa</taxon>
        <taxon>Ecdysozoa</taxon>
        <taxon>Arthropoda</taxon>
        <taxon>Crustacea</taxon>
        <taxon>Multicrustacea</taxon>
        <taxon>Malacostraca</taxon>
        <taxon>Eumalacostraca</taxon>
        <taxon>Eucarida</taxon>
        <taxon>Decapoda</taxon>
        <taxon>Pleocyemata</taxon>
        <taxon>Astacidea</taxon>
        <taxon>Nephropoidea</taxon>
        <taxon>Nephropidae</taxon>
        <taxon>Homarus</taxon>
    </lineage>
</organism>
<accession>A0A8J5MT32</accession>
<sequence length="418" mass="47243">MEGRKGSLAFRPHVRLPMCLRVAKNDGKAPSARGATRAKMNLTVNPRLLKCEHCSYFTAKKHELITHMQTHTEDESFSCHHCHSQFSDKYALHRHLNLYCEKNGEISALIFTCNYCPFTTHKQSELIKHINSHSSQELSIVIHYCNFCSYSTFKKSYFLTHINTHTSERPYSCPYCACRFVQKSTLSRLRQGGPESANEGPGRGGATAAMKMVIPNISNVKLHQCPYCSYSTPRKNHLIEHIRTHTGEKPFACPYCPSRFVQKGTLNSHIRTHTGERPYACPICPQTFAQRTNLRTHLCTHLGKIPPSVAMDSGNLMASMGGASGPTVAFTPGSSKVHQCPHCIYSTARKHHLEDHIRTHTGEKPFACPHCPYRCSKSINLTTHIRIHTGKKPYVCTQCPFRTAQKVNLTRHSYIHTR</sequence>
<keyword evidence="2" id="KW-0479">Metal-binding</keyword>
<comment type="caution">
    <text evidence="12">The sequence shown here is derived from an EMBL/GenBank/DDBJ whole genome shotgun (WGS) entry which is preliminary data.</text>
</comment>
<evidence type="ECO:0000256" key="5">
    <source>
        <dbReference type="ARBA" id="ARBA00022833"/>
    </source>
</evidence>
<feature type="domain" description="C2H2-type" evidence="11">
    <location>
        <begin position="394"/>
        <end position="418"/>
    </location>
</feature>
<evidence type="ECO:0000313" key="13">
    <source>
        <dbReference type="Proteomes" id="UP000747542"/>
    </source>
</evidence>
<keyword evidence="4 10" id="KW-0863">Zinc-finger</keyword>
<dbReference type="EMBL" id="JAHLQT010027705">
    <property type="protein sequence ID" value="KAG7162517.1"/>
    <property type="molecule type" value="Genomic_DNA"/>
</dbReference>
<dbReference type="PROSITE" id="PS50157">
    <property type="entry name" value="ZINC_FINGER_C2H2_2"/>
    <property type="match status" value="9"/>
</dbReference>
<dbReference type="Pfam" id="PF00096">
    <property type="entry name" value="zf-C2H2"/>
    <property type="match status" value="5"/>
</dbReference>
<keyword evidence="6" id="KW-0805">Transcription regulation</keyword>
<evidence type="ECO:0000256" key="9">
    <source>
        <dbReference type="ARBA" id="ARBA00023242"/>
    </source>
</evidence>
<evidence type="ECO:0000259" key="11">
    <source>
        <dbReference type="PROSITE" id="PS50157"/>
    </source>
</evidence>
<feature type="domain" description="C2H2-type" evidence="11">
    <location>
        <begin position="223"/>
        <end position="250"/>
    </location>
</feature>
<dbReference type="FunFam" id="3.30.160.60:FF:000145">
    <property type="entry name" value="Zinc finger protein 574"/>
    <property type="match status" value="1"/>
</dbReference>
<evidence type="ECO:0000256" key="3">
    <source>
        <dbReference type="ARBA" id="ARBA00022737"/>
    </source>
</evidence>
<evidence type="ECO:0000256" key="4">
    <source>
        <dbReference type="ARBA" id="ARBA00022771"/>
    </source>
</evidence>
<evidence type="ECO:0000313" key="12">
    <source>
        <dbReference type="EMBL" id="KAG7162517.1"/>
    </source>
</evidence>
<dbReference type="PANTHER" id="PTHR24384">
    <property type="entry name" value="FINGER PUTATIVE TRANSCRIPTION FACTOR FAMILY-RELATED"/>
    <property type="match status" value="1"/>
</dbReference>
<keyword evidence="9" id="KW-0539">Nucleus</keyword>
<reference evidence="12" key="1">
    <citation type="journal article" date="2021" name="Sci. Adv.">
        <title>The American lobster genome reveals insights on longevity, neural, and immune adaptations.</title>
        <authorList>
            <person name="Polinski J.M."/>
            <person name="Zimin A.V."/>
            <person name="Clark K.F."/>
            <person name="Kohn A.B."/>
            <person name="Sadowski N."/>
            <person name="Timp W."/>
            <person name="Ptitsyn A."/>
            <person name="Khanna P."/>
            <person name="Romanova D.Y."/>
            <person name="Williams P."/>
            <person name="Greenwood S.J."/>
            <person name="Moroz L.L."/>
            <person name="Walt D.R."/>
            <person name="Bodnar A.G."/>
        </authorList>
    </citation>
    <scope>NUCLEOTIDE SEQUENCE</scope>
    <source>
        <strain evidence="12">GMGI-L3</strain>
    </source>
</reference>
<protein>
    <submittedName>
        <fullName evidence="12">Zinc finger protein 84-like 1</fullName>
    </submittedName>
</protein>
<dbReference type="FunFam" id="3.30.160.60:FF:000417">
    <property type="entry name" value="Zinc finger protein"/>
    <property type="match status" value="1"/>
</dbReference>
<gene>
    <name evidence="12" type="primary">Znf84-L1</name>
    <name evidence="12" type="ORF">Hamer_G008073</name>
</gene>
<dbReference type="AlphaFoldDB" id="A0A8J5MT32"/>
<comment type="subcellular location">
    <subcellularLocation>
        <location evidence="1">Nucleus</location>
    </subcellularLocation>
</comment>
<feature type="domain" description="C2H2-type" evidence="11">
    <location>
        <begin position="279"/>
        <end position="306"/>
    </location>
</feature>
<dbReference type="SMART" id="SM00355">
    <property type="entry name" value="ZnF_C2H2"/>
    <property type="match status" value="10"/>
</dbReference>
<feature type="domain" description="C2H2-type" evidence="11">
    <location>
        <begin position="111"/>
        <end position="138"/>
    </location>
</feature>
<keyword evidence="3" id="KW-0677">Repeat</keyword>
<feature type="domain" description="C2H2-type" evidence="11">
    <location>
        <begin position="143"/>
        <end position="170"/>
    </location>
</feature>
<evidence type="ECO:0000256" key="1">
    <source>
        <dbReference type="ARBA" id="ARBA00004123"/>
    </source>
</evidence>
<dbReference type="PROSITE" id="PS00028">
    <property type="entry name" value="ZINC_FINGER_C2H2_1"/>
    <property type="match status" value="3"/>
</dbReference>
<dbReference type="Proteomes" id="UP000747542">
    <property type="component" value="Unassembled WGS sequence"/>
</dbReference>
<dbReference type="GO" id="GO:0000981">
    <property type="term" value="F:DNA-binding transcription factor activity, RNA polymerase II-specific"/>
    <property type="evidence" value="ECO:0007669"/>
    <property type="project" value="TreeGrafter"/>
</dbReference>
<dbReference type="FunFam" id="3.30.160.60:FF:002343">
    <property type="entry name" value="Zinc finger protein 33A"/>
    <property type="match status" value="2"/>
</dbReference>
<dbReference type="GO" id="GO:0005634">
    <property type="term" value="C:nucleus"/>
    <property type="evidence" value="ECO:0007669"/>
    <property type="project" value="UniProtKB-SubCell"/>
</dbReference>
<feature type="domain" description="C2H2-type" evidence="11">
    <location>
        <begin position="251"/>
        <end position="278"/>
    </location>
</feature>
<feature type="domain" description="C2H2-type" evidence="11">
    <location>
        <begin position="338"/>
        <end position="365"/>
    </location>
</feature>
<dbReference type="InterPro" id="IPR013087">
    <property type="entry name" value="Znf_C2H2_type"/>
</dbReference>
<proteinExistence type="predicted"/>
<name>A0A8J5MT32_HOMAM</name>
<feature type="non-terminal residue" evidence="12">
    <location>
        <position position="1"/>
    </location>
</feature>
<dbReference type="Gene3D" id="3.30.160.60">
    <property type="entry name" value="Classic Zinc Finger"/>
    <property type="match status" value="8"/>
</dbReference>
<keyword evidence="5" id="KW-0862">Zinc</keyword>
<dbReference type="SUPFAM" id="SSF57667">
    <property type="entry name" value="beta-beta-alpha zinc fingers"/>
    <property type="match status" value="6"/>
</dbReference>